<dbReference type="InterPro" id="IPR000806">
    <property type="entry name" value="RabGDI"/>
</dbReference>
<name>A0A4D9D1R2_9STRA</name>
<dbReference type="PANTHER" id="PTHR11787">
    <property type="entry name" value="RAB GDP-DISSOCIATION INHIBITOR"/>
    <property type="match status" value="1"/>
</dbReference>
<dbReference type="Gene3D" id="3.30.519.10">
    <property type="entry name" value="Guanine Nucleotide Dissociation Inhibitor, domain 2"/>
    <property type="match status" value="1"/>
</dbReference>
<dbReference type="InterPro" id="IPR018203">
    <property type="entry name" value="GDP_dissociation_inhibitor"/>
</dbReference>
<dbReference type="SUPFAM" id="SSF54373">
    <property type="entry name" value="FAD-linked reductases, C-terminal domain"/>
    <property type="match status" value="1"/>
</dbReference>
<gene>
    <name evidence="4" type="ORF">NSK_005255</name>
</gene>
<dbReference type="EMBL" id="SDOX01000036">
    <property type="protein sequence ID" value="TFJ83415.1"/>
    <property type="molecule type" value="Genomic_DNA"/>
</dbReference>
<accession>A0A4D9D1R2</accession>
<dbReference type="GO" id="GO:0007264">
    <property type="term" value="P:small GTPase-mediated signal transduction"/>
    <property type="evidence" value="ECO:0007669"/>
    <property type="project" value="InterPro"/>
</dbReference>
<feature type="compositionally biased region" description="Basic and acidic residues" evidence="3">
    <location>
        <begin position="12"/>
        <end position="43"/>
    </location>
</feature>
<dbReference type="Pfam" id="PF00996">
    <property type="entry name" value="GDI"/>
    <property type="match status" value="1"/>
</dbReference>
<dbReference type="Proteomes" id="UP000355283">
    <property type="component" value="Unassembled WGS sequence"/>
</dbReference>
<dbReference type="SUPFAM" id="SSF51905">
    <property type="entry name" value="FAD/NAD(P)-binding domain"/>
    <property type="match status" value="1"/>
</dbReference>
<evidence type="ECO:0000256" key="3">
    <source>
        <dbReference type="SAM" id="MobiDB-lite"/>
    </source>
</evidence>
<dbReference type="InterPro" id="IPR036188">
    <property type="entry name" value="FAD/NAD-bd_sf"/>
</dbReference>
<evidence type="ECO:0000313" key="4">
    <source>
        <dbReference type="EMBL" id="TFJ83415.1"/>
    </source>
</evidence>
<evidence type="ECO:0000256" key="1">
    <source>
        <dbReference type="ARBA" id="ARBA00005593"/>
    </source>
</evidence>
<feature type="region of interest" description="Disordered" evidence="3">
    <location>
        <begin position="1"/>
        <end position="43"/>
    </location>
</feature>
<dbReference type="GO" id="GO:0005737">
    <property type="term" value="C:cytoplasm"/>
    <property type="evidence" value="ECO:0007669"/>
    <property type="project" value="TreeGrafter"/>
</dbReference>
<dbReference type="GO" id="GO:0015031">
    <property type="term" value="P:protein transport"/>
    <property type="evidence" value="ECO:0007669"/>
    <property type="project" value="InterPro"/>
</dbReference>
<keyword evidence="5" id="KW-1185">Reference proteome</keyword>
<organism evidence="4 5">
    <name type="scientific">Nannochloropsis salina CCMP1776</name>
    <dbReference type="NCBI Taxonomy" id="1027361"/>
    <lineage>
        <taxon>Eukaryota</taxon>
        <taxon>Sar</taxon>
        <taxon>Stramenopiles</taxon>
        <taxon>Ochrophyta</taxon>
        <taxon>Eustigmatophyceae</taxon>
        <taxon>Eustigmatales</taxon>
        <taxon>Monodopsidaceae</taxon>
        <taxon>Microchloropsis</taxon>
        <taxon>Microchloropsis salina</taxon>
    </lineage>
</organism>
<evidence type="ECO:0000313" key="5">
    <source>
        <dbReference type="Proteomes" id="UP000355283"/>
    </source>
</evidence>
<dbReference type="OrthoDB" id="9446342at2759"/>
<dbReference type="GO" id="GO:0016192">
    <property type="term" value="P:vesicle-mediated transport"/>
    <property type="evidence" value="ECO:0007669"/>
    <property type="project" value="TreeGrafter"/>
</dbReference>
<dbReference type="PRINTS" id="PR00892">
    <property type="entry name" value="RABGDI"/>
</dbReference>
<sequence>MDHPVASTRCDGGMKKGEMEGGREGGRREGGREGGGRGKEEKAADKPDLLLLTFPPSGLLYPIFVVFSNSESAQIIIPASELKRHHDVYIAVISYAHMVAAQGRFIAIASTTVETGNPLQELEPAIKLLGNYIERFDSVEDTYSPLEDGSKDHCFISSSYDATSHFETTAEDVLSLYRRITGKELDLTISADSTDADY</sequence>
<dbReference type="AlphaFoldDB" id="A0A4D9D1R2"/>
<protein>
    <recommendedName>
        <fullName evidence="2">Rab GDP dissociation inhibitor</fullName>
    </recommendedName>
</protein>
<comment type="similarity">
    <text evidence="1 2">Belongs to the Rab GDI family.</text>
</comment>
<proteinExistence type="inferred from homology"/>
<reference evidence="4 5" key="1">
    <citation type="submission" date="2019-01" db="EMBL/GenBank/DDBJ databases">
        <title>Nuclear Genome Assembly of the Microalgal Biofuel strain Nannochloropsis salina CCMP1776.</title>
        <authorList>
            <person name="Hovde B."/>
        </authorList>
    </citation>
    <scope>NUCLEOTIDE SEQUENCE [LARGE SCALE GENOMIC DNA]</scope>
    <source>
        <strain evidence="4 5">CCMP1776</strain>
    </source>
</reference>
<evidence type="ECO:0000256" key="2">
    <source>
        <dbReference type="RuleBase" id="RU363124"/>
    </source>
</evidence>
<comment type="caution">
    <text evidence="4">The sequence shown here is derived from an EMBL/GenBank/DDBJ whole genome shotgun (WGS) entry which is preliminary data.</text>
</comment>
<dbReference type="GO" id="GO:0005093">
    <property type="term" value="F:Rab GDP-dissociation inhibitor activity"/>
    <property type="evidence" value="ECO:0007669"/>
    <property type="project" value="InterPro"/>
</dbReference>
<dbReference type="PANTHER" id="PTHR11787:SF8">
    <property type="entry name" value="RAB GDP DISSOCIATION INHIBITOR"/>
    <property type="match status" value="1"/>
</dbReference>